<sequence>MQWNDLTIGGRHYSMEHLQPFELVFEVAGEQLNVKFEFGFHCFTDDKGNGQSITHRGENRYFCAERHHCSSQIAEYLHKRFFKGLAVPFYVGNSQRYFCLDLHDYAIFFSISKPPNTTNLLKLRVISAYEVAEWGRAKLPKGKPHNVRYILEMRNAGKSV</sequence>
<dbReference type="AlphaFoldDB" id="A0A1H5N8B9"/>
<protein>
    <submittedName>
        <fullName evidence="1">Uncharacterized protein</fullName>
    </submittedName>
</protein>
<reference evidence="1 2" key="1">
    <citation type="submission" date="2016-10" db="EMBL/GenBank/DDBJ databases">
        <authorList>
            <person name="de Groot N.N."/>
        </authorList>
    </citation>
    <scope>NUCLEOTIDE SEQUENCE [LARGE SCALE GENOMIC DNA]</scope>
    <source>
        <strain evidence="1 2">BS3662</strain>
    </source>
</reference>
<evidence type="ECO:0000313" key="2">
    <source>
        <dbReference type="Proteomes" id="UP000198985"/>
    </source>
</evidence>
<gene>
    <name evidence="1" type="ORF">SAMN04490194_5681</name>
</gene>
<proteinExistence type="predicted"/>
<accession>A0A1H5N8B9</accession>
<dbReference type="Proteomes" id="UP000198985">
    <property type="component" value="Unassembled WGS sequence"/>
</dbReference>
<organism evidence="1 2">
    <name type="scientific">Pseudomonas migulae</name>
    <dbReference type="NCBI Taxonomy" id="78543"/>
    <lineage>
        <taxon>Bacteria</taxon>
        <taxon>Pseudomonadati</taxon>
        <taxon>Pseudomonadota</taxon>
        <taxon>Gammaproteobacteria</taxon>
        <taxon>Pseudomonadales</taxon>
        <taxon>Pseudomonadaceae</taxon>
        <taxon>Pseudomonas</taxon>
    </lineage>
</organism>
<dbReference type="EMBL" id="FNTY01000002">
    <property type="protein sequence ID" value="SEE97764.1"/>
    <property type="molecule type" value="Genomic_DNA"/>
</dbReference>
<name>A0A1H5N8B9_9PSED</name>
<evidence type="ECO:0000313" key="1">
    <source>
        <dbReference type="EMBL" id="SEE97764.1"/>
    </source>
</evidence>